<evidence type="ECO:0000256" key="3">
    <source>
        <dbReference type="ARBA" id="ARBA00022692"/>
    </source>
</evidence>
<dbReference type="EMBL" id="JADIMO010000026">
    <property type="protein sequence ID" value="MBO8444499.1"/>
    <property type="molecule type" value="Genomic_DNA"/>
</dbReference>
<feature type="transmembrane region" description="Helical" evidence="6">
    <location>
        <begin position="283"/>
        <end position="305"/>
    </location>
</feature>
<reference evidence="7" key="2">
    <citation type="journal article" date="2021" name="PeerJ">
        <title>Extensive microbial diversity within the chicken gut microbiome revealed by metagenomics and culture.</title>
        <authorList>
            <person name="Gilroy R."/>
            <person name="Ravi A."/>
            <person name="Getino M."/>
            <person name="Pursley I."/>
            <person name="Horton D.L."/>
            <person name="Alikhan N.F."/>
            <person name="Baker D."/>
            <person name="Gharbi K."/>
            <person name="Hall N."/>
            <person name="Watson M."/>
            <person name="Adriaenssens E.M."/>
            <person name="Foster-Nyarko E."/>
            <person name="Jarju S."/>
            <person name="Secka A."/>
            <person name="Antonio M."/>
            <person name="Oren A."/>
            <person name="Chaudhuri R.R."/>
            <person name="La Ragione R."/>
            <person name="Hildebrand F."/>
            <person name="Pallen M.J."/>
        </authorList>
    </citation>
    <scope>NUCLEOTIDE SEQUENCE</scope>
    <source>
        <strain evidence="7">D5-748</strain>
    </source>
</reference>
<organism evidence="7 8">
    <name type="scientific">Candidatus Cryptobacteroides merdavium</name>
    <dbReference type="NCBI Taxonomy" id="2840769"/>
    <lineage>
        <taxon>Bacteria</taxon>
        <taxon>Pseudomonadati</taxon>
        <taxon>Bacteroidota</taxon>
        <taxon>Bacteroidia</taxon>
        <taxon>Bacteroidales</taxon>
        <taxon>Candidatus Cryptobacteroides</taxon>
    </lineage>
</organism>
<dbReference type="GO" id="GO:0005886">
    <property type="term" value="C:plasma membrane"/>
    <property type="evidence" value="ECO:0007669"/>
    <property type="project" value="UniProtKB-SubCell"/>
</dbReference>
<feature type="transmembrane region" description="Helical" evidence="6">
    <location>
        <begin position="12"/>
        <end position="33"/>
    </location>
</feature>
<accession>A0A9D9EB59</accession>
<comment type="subcellular location">
    <subcellularLocation>
        <location evidence="1">Cell membrane</location>
        <topology evidence="1">Multi-pass membrane protein</topology>
    </subcellularLocation>
</comment>
<evidence type="ECO:0000256" key="4">
    <source>
        <dbReference type="ARBA" id="ARBA00022989"/>
    </source>
</evidence>
<evidence type="ECO:0000256" key="6">
    <source>
        <dbReference type="SAM" id="Phobius"/>
    </source>
</evidence>
<gene>
    <name evidence="7" type="ORF">IAC23_02225</name>
</gene>
<feature type="transmembrane region" description="Helical" evidence="6">
    <location>
        <begin position="359"/>
        <end position="379"/>
    </location>
</feature>
<dbReference type="PANTHER" id="PTHR30250">
    <property type="entry name" value="PST FAMILY PREDICTED COLANIC ACID TRANSPORTER"/>
    <property type="match status" value="1"/>
</dbReference>
<feature type="transmembrane region" description="Helical" evidence="6">
    <location>
        <begin position="48"/>
        <end position="68"/>
    </location>
</feature>
<evidence type="ECO:0000256" key="2">
    <source>
        <dbReference type="ARBA" id="ARBA00022475"/>
    </source>
</evidence>
<evidence type="ECO:0000256" key="1">
    <source>
        <dbReference type="ARBA" id="ARBA00004651"/>
    </source>
</evidence>
<evidence type="ECO:0000256" key="5">
    <source>
        <dbReference type="ARBA" id="ARBA00023136"/>
    </source>
</evidence>
<dbReference type="PANTHER" id="PTHR30250:SF11">
    <property type="entry name" value="O-ANTIGEN TRANSPORTER-RELATED"/>
    <property type="match status" value="1"/>
</dbReference>
<feature type="transmembrane region" description="Helical" evidence="6">
    <location>
        <begin position="80"/>
        <end position="108"/>
    </location>
</feature>
<sequence>MANPLKQLAGETAIYGLSTILARVINFLFVPFYTRLLTTADYGVTTEFLAYIAVLQVVLTLGLETGCFRFANKEGVNPRAVYSGAFAAVFGVNAAFLAAVICLAPDIASWLGYEGYENCVMYVGGILFLDCVTAILFARFRQEHKALKFAVFKTIKILTETASNLVLFFWFPAYCARVAERLGMDLPMLSPDDVWLLHLVSAVPDFSYPIFAIFVSSVVCALLFIPELFRLKFEIDRPLLKKMLLYSLPLMVAALPGIVNDFLDRILFRYFDTGSEVWQSSLGIFQAGVKLSVIMSLFIQMFRFAAEPFFFQRAADNDSKRLYADVMEYFTAFCGLVFLGVLLYIDVISLILGRDFREGVSIVPVMLLSYMLLGMQFNVSMWYKLSGKTSVAIWITLAGLLVTVVVNVVFMPRYSYHAAAWGHLASYVVMLVINVLLGRKYYPIPYRWGRIAVIFVCMGIVYALSFVVDGLFPEADFSAHGLGMAGKLAVNTVLILVYLASMWLLFRCRHNGTGK</sequence>
<keyword evidence="4 6" id="KW-1133">Transmembrane helix</keyword>
<feature type="transmembrane region" description="Helical" evidence="6">
    <location>
        <begin position="488"/>
        <end position="506"/>
    </location>
</feature>
<feature type="transmembrane region" description="Helical" evidence="6">
    <location>
        <begin position="449"/>
        <end position="468"/>
    </location>
</feature>
<name>A0A9D9EB59_9BACT</name>
<keyword evidence="3 6" id="KW-0812">Transmembrane</keyword>
<evidence type="ECO:0000313" key="8">
    <source>
        <dbReference type="Proteomes" id="UP000823619"/>
    </source>
</evidence>
<proteinExistence type="predicted"/>
<feature type="transmembrane region" description="Helical" evidence="6">
    <location>
        <begin position="120"/>
        <end position="140"/>
    </location>
</feature>
<feature type="transmembrane region" description="Helical" evidence="6">
    <location>
        <begin position="206"/>
        <end position="231"/>
    </location>
</feature>
<dbReference type="Proteomes" id="UP000823619">
    <property type="component" value="Unassembled WGS sequence"/>
</dbReference>
<feature type="transmembrane region" description="Helical" evidence="6">
    <location>
        <begin position="243"/>
        <end position="263"/>
    </location>
</feature>
<feature type="transmembrane region" description="Helical" evidence="6">
    <location>
        <begin position="391"/>
        <end position="410"/>
    </location>
</feature>
<protein>
    <submittedName>
        <fullName evidence="7">Polysaccharide biosynthesis protein</fullName>
    </submittedName>
</protein>
<keyword evidence="2" id="KW-1003">Cell membrane</keyword>
<dbReference type="InterPro" id="IPR050833">
    <property type="entry name" value="Poly_Biosynth_Transport"/>
</dbReference>
<dbReference type="Pfam" id="PF13440">
    <property type="entry name" value="Polysacc_synt_3"/>
    <property type="match status" value="1"/>
</dbReference>
<dbReference type="AlphaFoldDB" id="A0A9D9EB59"/>
<evidence type="ECO:0000313" key="7">
    <source>
        <dbReference type="EMBL" id="MBO8444499.1"/>
    </source>
</evidence>
<feature type="transmembrane region" description="Helical" evidence="6">
    <location>
        <begin position="326"/>
        <end position="353"/>
    </location>
</feature>
<reference evidence="7" key="1">
    <citation type="submission" date="2020-10" db="EMBL/GenBank/DDBJ databases">
        <authorList>
            <person name="Gilroy R."/>
        </authorList>
    </citation>
    <scope>NUCLEOTIDE SEQUENCE</scope>
    <source>
        <strain evidence="7">D5-748</strain>
    </source>
</reference>
<feature type="transmembrane region" description="Helical" evidence="6">
    <location>
        <begin position="416"/>
        <end position="437"/>
    </location>
</feature>
<keyword evidence="5 6" id="KW-0472">Membrane</keyword>
<feature type="transmembrane region" description="Helical" evidence="6">
    <location>
        <begin position="161"/>
        <end position="179"/>
    </location>
</feature>
<comment type="caution">
    <text evidence="7">The sequence shown here is derived from an EMBL/GenBank/DDBJ whole genome shotgun (WGS) entry which is preliminary data.</text>
</comment>